<dbReference type="STRING" id="4096.A0A1U7XJ36"/>
<accession>A0A1U7XJ36</accession>
<dbReference type="PANTHER" id="PTHR31170">
    <property type="entry name" value="BNAC04G53230D PROTEIN"/>
    <property type="match status" value="1"/>
</dbReference>
<gene>
    <name evidence="2" type="primary">LOC104239196</name>
</gene>
<dbReference type="Proteomes" id="UP000189701">
    <property type="component" value="Unplaced"/>
</dbReference>
<proteinExistence type="predicted"/>
<sequence length="93" mass="11053">MFKTPDDLLGHHNEQQSSNVHTRYFSDFVIFMDYLIDSEKDVNLFCQKGIIRNRIREDKEIATLFNKTGKGVIVSSENFYYKEECRKLVQHCE</sequence>
<dbReference type="PANTHER" id="PTHR31170:SF25">
    <property type="entry name" value="BNAA09G04570D PROTEIN"/>
    <property type="match status" value="1"/>
</dbReference>
<name>A0A1U7XJ36_NICSY</name>
<dbReference type="Pfam" id="PF03140">
    <property type="entry name" value="DUF247"/>
    <property type="match status" value="1"/>
</dbReference>
<evidence type="ECO:0000313" key="1">
    <source>
        <dbReference type="Proteomes" id="UP000189701"/>
    </source>
</evidence>
<dbReference type="InterPro" id="IPR004158">
    <property type="entry name" value="DUF247_pln"/>
</dbReference>
<protein>
    <submittedName>
        <fullName evidence="2">Uncharacterized protein LOC104239196</fullName>
    </submittedName>
</protein>
<dbReference type="RefSeq" id="XP_009792067.1">
    <property type="nucleotide sequence ID" value="XM_009793765.1"/>
</dbReference>
<evidence type="ECO:0000313" key="2">
    <source>
        <dbReference type="RefSeq" id="XP_009792067.1"/>
    </source>
</evidence>
<keyword evidence="1" id="KW-1185">Reference proteome</keyword>
<reference evidence="1" key="1">
    <citation type="journal article" date="2013" name="Genome Biol.">
        <title>Reference genomes and transcriptomes of Nicotiana sylvestris and Nicotiana tomentosiformis.</title>
        <authorList>
            <person name="Sierro N."/>
            <person name="Battey J.N."/>
            <person name="Ouadi S."/>
            <person name="Bovet L."/>
            <person name="Goepfert S."/>
            <person name="Bakaher N."/>
            <person name="Peitsch M.C."/>
            <person name="Ivanov N.V."/>
        </authorList>
    </citation>
    <scope>NUCLEOTIDE SEQUENCE [LARGE SCALE GENOMIC DNA]</scope>
</reference>
<dbReference type="AlphaFoldDB" id="A0A1U7XJ36"/>
<reference evidence="2" key="2">
    <citation type="submission" date="2025-08" db="UniProtKB">
        <authorList>
            <consortium name="RefSeq"/>
        </authorList>
    </citation>
    <scope>IDENTIFICATION</scope>
    <source>
        <tissue evidence="2">Leaf</tissue>
    </source>
</reference>
<organism evidence="1 2">
    <name type="scientific">Nicotiana sylvestris</name>
    <name type="common">Wood tobacco</name>
    <name type="synonym">South American tobacco</name>
    <dbReference type="NCBI Taxonomy" id="4096"/>
    <lineage>
        <taxon>Eukaryota</taxon>
        <taxon>Viridiplantae</taxon>
        <taxon>Streptophyta</taxon>
        <taxon>Embryophyta</taxon>
        <taxon>Tracheophyta</taxon>
        <taxon>Spermatophyta</taxon>
        <taxon>Magnoliopsida</taxon>
        <taxon>eudicotyledons</taxon>
        <taxon>Gunneridae</taxon>
        <taxon>Pentapetalae</taxon>
        <taxon>asterids</taxon>
        <taxon>lamiids</taxon>
        <taxon>Solanales</taxon>
        <taxon>Solanaceae</taxon>
        <taxon>Nicotianoideae</taxon>
        <taxon>Nicotianeae</taxon>
        <taxon>Nicotiana</taxon>
    </lineage>
</organism>